<dbReference type="Pfam" id="PF17764">
    <property type="entry name" value="PriA_3primeBD"/>
    <property type="match status" value="1"/>
</dbReference>
<dbReference type="Pfam" id="PF00270">
    <property type="entry name" value="DEAD"/>
    <property type="match status" value="1"/>
</dbReference>
<evidence type="ECO:0000256" key="7">
    <source>
        <dbReference type="ARBA" id="ARBA00022833"/>
    </source>
</evidence>
<accession>A0A383R8L9</accession>
<evidence type="ECO:0000259" key="13">
    <source>
        <dbReference type="PROSITE" id="PS51192"/>
    </source>
</evidence>
<dbReference type="InterPro" id="IPR011545">
    <property type="entry name" value="DEAD/DEAH_box_helicase_dom"/>
</dbReference>
<comment type="catalytic activity">
    <reaction evidence="12">
        <text>Couples ATP hydrolysis with the unwinding of duplex DNA by translocating in the 3'-5' direction.</text>
        <dbReference type="EC" id="5.6.2.4"/>
    </reaction>
</comment>
<comment type="cofactor">
    <cofactor evidence="12">
        <name>Zn(2+)</name>
        <dbReference type="ChEBI" id="CHEBI:29105"/>
    </cofactor>
    <text evidence="12">Binds 2 zinc ions per subunit.</text>
</comment>
<feature type="domain" description="Helicase ATP-binding" evidence="13">
    <location>
        <begin position="344"/>
        <end position="510"/>
    </location>
</feature>
<dbReference type="Pfam" id="PF18319">
    <property type="entry name" value="Zn_ribbon_PriA"/>
    <property type="match status" value="1"/>
</dbReference>
<evidence type="ECO:0000313" key="15">
    <source>
        <dbReference type="EMBL" id="SYX82689.1"/>
    </source>
</evidence>
<dbReference type="CDD" id="cd17929">
    <property type="entry name" value="DEXHc_priA"/>
    <property type="match status" value="1"/>
</dbReference>
<dbReference type="InterPro" id="IPR027417">
    <property type="entry name" value="P-loop_NTPase"/>
</dbReference>
<dbReference type="CDD" id="cd18804">
    <property type="entry name" value="SF2_C_priA"/>
    <property type="match status" value="1"/>
</dbReference>
<keyword evidence="1 12" id="KW-0639">Primosome</keyword>
<dbReference type="GO" id="GO:0006270">
    <property type="term" value="P:DNA replication initiation"/>
    <property type="evidence" value="ECO:0007669"/>
    <property type="project" value="TreeGrafter"/>
</dbReference>
<evidence type="ECO:0000256" key="4">
    <source>
        <dbReference type="ARBA" id="ARBA00022741"/>
    </source>
</evidence>
<dbReference type="EC" id="5.6.2.4" evidence="12"/>
<sequence>MSSEHDWMPAHEPLFHAVGATVLDEGTRCNVAQVIVDVSSKATNRPFDYAVPQDMEAWLEIGSRVGVPFGGRTVQGFVIGLSDTTDVPKSRLKPIQQLLDIVPPLRPDLVQLAKWMSDRYVCTLTAALQVMIPGAMKGKREKAVRLGEDAVLYMHHTRLHEEKMKADDRSIVDMRLPDQLELMPHKLLADSLTPELLAYVERNEPIAADKLLQAFPAGAALIKEAMQHGWLVETERIKDRIGVKKLKRVRLAVEPDQAEQAAVEIGARARRQQELLQQLLEFGGELPLRSLNASAVKALEGKGLVVVDEVEVMRDPYADRRFKPTQPLPLTEEQQGVLSRITETLDEGCAQSFLLHGVTGSGKTEVYLQAIDRCLRSGRQAIVLVPEISLTPQMVERFKGRFGSKVAVMHSRLSQGERYDEWRKIRERRVQVAIGARSAIFAPFEHIGLIIMDEEHETSYKQEETPKYHARDVAVERARLHDAVVVLGSATPSMETYYAAKLHGYEAPPSGLEPPAWNLAPLAMPTRVGGRALPPVTIVDMREQLKIGNRSMFSAPLEKALEERIERGEQTVLLLNRRGYSTFVMCRTCGYVAQCPECDISLTYHMKSGHMRCHYCGYAERAPVVCPSCESEHIRYFGTGTQRVEEQLAKRFPGIRVIRMDVDTTTEKGSHERLLAQFGERKADVLLGTQMVAKGLDFPYVTLVGVIAADSALHMPDFRAAEKTFQLLTQVAGRAGRHQLPGEVIVQTYAPEHYSITHAALHDYSAFASDELRHRRQQMVPPFCRLALLSMTHEQLPLLVRVAENAALRLKELAEQRGWLHGLNEAANAVEILGPVASPIPRIKNRYRFQCIIKSRGNVDLSSLMADAMTEFDMVSKEQDVWFNVDIDPQMMM</sequence>
<keyword evidence="8 12" id="KW-0067">ATP-binding</keyword>
<evidence type="ECO:0000256" key="9">
    <source>
        <dbReference type="ARBA" id="ARBA00023125"/>
    </source>
</evidence>
<dbReference type="FunFam" id="3.40.50.300:FF:000489">
    <property type="entry name" value="Primosome assembly protein PriA"/>
    <property type="match status" value="1"/>
</dbReference>
<comment type="subunit">
    <text evidence="12">Component of the replication restart primosome.</text>
</comment>
<feature type="binding site" evidence="12">
    <location>
        <position position="616"/>
    </location>
    <ligand>
        <name>Zn(2+)</name>
        <dbReference type="ChEBI" id="CHEBI:29105"/>
        <label>2</label>
    </ligand>
</feature>
<dbReference type="NCBIfam" id="NF004066">
    <property type="entry name" value="PRK05580.1-3"/>
    <property type="match status" value="1"/>
</dbReference>
<dbReference type="Proteomes" id="UP000304148">
    <property type="component" value="Chromosome"/>
</dbReference>
<dbReference type="NCBIfam" id="TIGR00595">
    <property type="entry name" value="priA"/>
    <property type="match status" value="1"/>
</dbReference>
<evidence type="ECO:0000256" key="2">
    <source>
        <dbReference type="ARBA" id="ARBA00022705"/>
    </source>
</evidence>
<feature type="binding site" evidence="12">
    <location>
        <position position="626"/>
    </location>
    <ligand>
        <name>Zn(2+)</name>
        <dbReference type="ChEBI" id="CHEBI:29105"/>
        <label>1</label>
    </ligand>
</feature>
<evidence type="ECO:0000259" key="14">
    <source>
        <dbReference type="PROSITE" id="PS51194"/>
    </source>
</evidence>
<keyword evidence="3 12" id="KW-0479">Metal-binding</keyword>
<evidence type="ECO:0000256" key="1">
    <source>
        <dbReference type="ARBA" id="ARBA00022515"/>
    </source>
</evidence>
<dbReference type="GO" id="GO:1990077">
    <property type="term" value="C:primosome complex"/>
    <property type="evidence" value="ECO:0007669"/>
    <property type="project" value="UniProtKB-UniRule"/>
</dbReference>
<keyword evidence="4 12" id="KW-0547">Nucleotide-binding</keyword>
<dbReference type="GO" id="GO:0003677">
    <property type="term" value="F:DNA binding"/>
    <property type="evidence" value="ECO:0007669"/>
    <property type="project" value="UniProtKB-UniRule"/>
</dbReference>
<evidence type="ECO:0000256" key="10">
    <source>
        <dbReference type="ARBA" id="ARBA00023235"/>
    </source>
</evidence>
<dbReference type="InterPro" id="IPR042115">
    <property type="entry name" value="PriA_3primeBD_sf"/>
</dbReference>
<comment type="catalytic activity">
    <reaction evidence="11 12">
        <text>ATP + H2O = ADP + phosphate + H(+)</text>
        <dbReference type="Rhea" id="RHEA:13065"/>
        <dbReference type="ChEBI" id="CHEBI:15377"/>
        <dbReference type="ChEBI" id="CHEBI:15378"/>
        <dbReference type="ChEBI" id="CHEBI:30616"/>
        <dbReference type="ChEBI" id="CHEBI:43474"/>
        <dbReference type="ChEBI" id="CHEBI:456216"/>
        <dbReference type="EC" id="5.6.2.4"/>
    </reaction>
</comment>
<dbReference type="InterPro" id="IPR040498">
    <property type="entry name" value="PriA_CRR"/>
</dbReference>
<dbReference type="InterPro" id="IPR041236">
    <property type="entry name" value="PriA_C"/>
</dbReference>
<dbReference type="Pfam" id="PF00271">
    <property type="entry name" value="Helicase_C"/>
    <property type="match status" value="1"/>
</dbReference>
<protein>
    <recommendedName>
        <fullName evidence="12">Replication restart protein PriA</fullName>
    </recommendedName>
    <alternativeName>
        <fullName evidence="12">ATP-dependent DNA helicase PriA</fullName>
        <ecNumber evidence="12">5.6.2.4</ecNumber>
    </alternativeName>
    <alternativeName>
        <fullName evidence="12">DNA 3'-5' helicase PriA</fullName>
    </alternativeName>
</protein>
<dbReference type="GO" id="GO:0016887">
    <property type="term" value="F:ATP hydrolysis activity"/>
    <property type="evidence" value="ECO:0007669"/>
    <property type="project" value="RHEA"/>
</dbReference>
<feature type="binding site" evidence="12">
    <location>
        <position position="629"/>
    </location>
    <ligand>
        <name>Zn(2+)</name>
        <dbReference type="ChEBI" id="CHEBI:29105"/>
        <label>1</label>
    </ligand>
</feature>
<dbReference type="GO" id="GO:0006302">
    <property type="term" value="P:double-strand break repair"/>
    <property type="evidence" value="ECO:0007669"/>
    <property type="project" value="InterPro"/>
</dbReference>
<reference evidence="16" key="1">
    <citation type="submission" date="2018-08" db="EMBL/GenBank/DDBJ databases">
        <authorList>
            <person name="Chevrot R."/>
        </authorList>
    </citation>
    <scope>NUCLEOTIDE SEQUENCE [LARGE SCALE GENOMIC DNA]</scope>
</reference>
<feature type="domain" description="Helicase C-terminal" evidence="14">
    <location>
        <begin position="610"/>
        <end position="804"/>
    </location>
</feature>
<dbReference type="SMART" id="SM00490">
    <property type="entry name" value="HELICc"/>
    <property type="match status" value="1"/>
</dbReference>
<organism evidence="15 16">
    <name type="scientific">Paenibacillus alvei</name>
    <name type="common">Bacillus alvei</name>
    <dbReference type="NCBI Taxonomy" id="44250"/>
    <lineage>
        <taxon>Bacteria</taxon>
        <taxon>Bacillati</taxon>
        <taxon>Bacillota</taxon>
        <taxon>Bacilli</taxon>
        <taxon>Bacillales</taxon>
        <taxon>Paenibacillaceae</taxon>
        <taxon>Paenibacillus</taxon>
    </lineage>
</organism>
<dbReference type="PANTHER" id="PTHR30580">
    <property type="entry name" value="PRIMOSOMAL PROTEIN N"/>
    <property type="match status" value="1"/>
</dbReference>
<dbReference type="Gene3D" id="3.40.1440.60">
    <property type="entry name" value="PriA, 3(prime) DNA-binding domain"/>
    <property type="match status" value="1"/>
</dbReference>
<dbReference type="HAMAP" id="MF_00983">
    <property type="entry name" value="PriA"/>
    <property type="match status" value="1"/>
</dbReference>
<comment type="function">
    <text evidence="12">Initiates the restart of stalled replication forks, which reloads the replicative helicase on sites other than the origin of replication. Recognizes and binds to abandoned replication forks and remodels them to uncover a helicase loading site. Promotes assembly of the primosome at these replication forks.</text>
</comment>
<dbReference type="SMART" id="SM00487">
    <property type="entry name" value="DEXDc"/>
    <property type="match status" value="1"/>
</dbReference>
<feature type="binding site" evidence="12">
    <location>
        <position position="613"/>
    </location>
    <ligand>
        <name>Zn(2+)</name>
        <dbReference type="ChEBI" id="CHEBI:29105"/>
        <label>2</label>
    </ligand>
</feature>
<gene>
    <name evidence="12 15" type="primary">priA</name>
    <name evidence="15" type="ORF">PBLR_11111</name>
</gene>
<feature type="binding site" evidence="12">
    <location>
        <position position="598"/>
    </location>
    <ligand>
        <name>Zn(2+)</name>
        <dbReference type="ChEBI" id="CHEBI:29105"/>
        <label>2</label>
    </ligand>
</feature>
<keyword evidence="9 12" id="KW-0238">DNA-binding</keyword>
<dbReference type="InterPro" id="IPR041222">
    <property type="entry name" value="PriA_3primeBD"/>
</dbReference>
<feature type="binding site" evidence="12">
    <location>
        <position position="586"/>
    </location>
    <ligand>
        <name>Zn(2+)</name>
        <dbReference type="ChEBI" id="CHEBI:29105"/>
        <label>1</label>
    </ligand>
</feature>
<dbReference type="GO" id="GO:0008270">
    <property type="term" value="F:zinc ion binding"/>
    <property type="evidence" value="ECO:0007669"/>
    <property type="project" value="UniProtKB-UniRule"/>
</dbReference>
<evidence type="ECO:0000256" key="6">
    <source>
        <dbReference type="ARBA" id="ARBA00022806"/>
    </source>
</evidence>
<evidence type="ECO:0000256" key="8">
    <source>
        <dbReference type="ARBA" id="ARBA00022840"/>
    </source>
</evidence>
<evidence type="ECO:0000313" key="16">
    <source>
        <dbReference type="Proteomes" id="UP000304148"/>
    </source>
</evidence>
<proteinExistence type="inferred from homology"/>
<evidence type="ECO:0000256" key="11">
    <source>
        <dbReference type="ARBA" id="ARBA00048988"/>
    </source>
</evidence>
<dbReference type="Pfam" id="PF18074">
    <property type="entry name" value="PriA_C"/>
    <property type="match status" value="1"/>
</dbReference>
<dbReference type="SUPFAM" id="SSF52540">
    <property type="entry name" value="P-loop containing nucleoside triphosphate hydrolases"/>
    <property type="match status" value="2"/>
</dbReference>
<dbReference type="GO" id="GO:0005524">
    <property type="term" value="F:ATP binding"/>
    <property type="evidence" value="ECO:0007669"/>
    <property type="project" value="UniProtKB-UniRule"/>
</dbReference>
<keyword evidence="10 12" id="KW-0413">Isomerase</keyword>
<dbReference type="AlphaFoldDB" id="A0A383R8L9"/>
<dbReference type="PANTHER" id="PTHR30580:SF0">
    <property type="entry name" value="PRIMOSOMAL PROTEIN N"/>
    <property type="match status" value="1"/>
</dbReference>
<keyword evidence="7 12" id="KW-0862">Zinc</keyword>
<dbReference type="GO" id="GO:0006310">
    <property type="term" value="P:DNA recombination"/>
    <property type="evidence" value="ECO:0007669"/>
    <property type="project" value="InterPro"/>
</dbReference>
<dbReference type="PROSITE" id="PS51192">
    <property type="entry name" value="HELICASE_ATP_BIND_1"/>
    <property type="match status" value="1"/>
</dbReference>
<dbReference type="GO" id="GO:0043138">
    <property type="term" value="F:3'-5' DNA helicase activity"/>
    <property type="evidence" value="ECO:0007669"/>
    <property type="project" value="UniProtKB-EC"/>
</dbReference>
<dbReference type="Gene3D" id="3.40.50.300">
    <property type="entry name" value="P-loop containing nucleotide triphosphate hydrolases"/>
    <property type="match status" value="2"/>
</dbReference>
<dbReference type="FunFam" id="3.40.1440.60:FF:000001">
    <property type="entry name" value="Primosomal protein N"/>
    <property type="match status" value="1"/>
</dbReference>
<keyword evidence="5 12" id="KW-0378">Hydrolase</keyword>
<dbReference type="InterPro" id="IPR014001">
    <property type="entry name" value="Helicase_ATP-bd"/>
</dbReference>
<dbReference type="EMBL" id="LS992241">
    <property type="protein sequence ID" value="SYX82689.1"/>
    <property type="molecule type" value="Genomic_DNA"/>
</dbReference>
<keyword evidence="6 12" id="KW-0347">Helicase</keyword>
<evidence type="ECO:0000256" key="3">
    <source>
        <dbReference type="ARBA" id="ARBA00022723"/>
    </source>
</evidence>
<keyword evidence="2 12" id="KW-0235">DNA replication</keyword>
<dbReference type="InterPro" id="IPR001650">
    <property type="entry name" value="Helicase_C-like"/>
</dbReference>
<evidence type="ECO:0000256" key="5">
    <source>
        <dbReference type="ARBA" id="ARBA00022801"/>
    </source>
</evidence>
<feature type="binding site" evidence="12">
    <location>
        <position position="595"/>
    </location>
    <ligand>
        <name>Zn(2+)</name>
        <dbReference type="ChEBI" id="CHEBI:29105"/>
        <label>2</label>
    </ligand>
</feature>
<feature type="binding site" evidence="12">
    <location>
        <position position="589"/>
    </location>
    <ligand>
        <name>Zn(2+)</name>
        <dbReference type="ChEBI" id="CHEBI:29105"/>
        <label>1</label>
    </ligand>
</feature>
<dbReference type="GO" id="GO:0006269">
    <property type="term" value="P:DNA replication, synthesis of primer"/>
    <property type="evidence" value="ECO:0007669"/>
    <property type="project" value="UniProtKB-KW"/>
</dbReference>
<evidence type="ECO:0000256" key="12">
    <source>
        <dbReference type="HAMAP-Rule" id="MF_00983"/>
    </source>
</evidence>
<name>A0A383R8L9_PAEAL</name>
<dbReference type="InterPro" id="IPR005259">
    <property type="entry name" value="PriA"/>
</dbReference>
<dbReference type="PROSITE" id="PS51194">
    <property type="entry name" value="HELICASE_CTER"/>
    <property type="match status" value="1"/>
</dbReference>
<comment type="similarity">
    <text evidence="12">Belongs to the helicase family. PriA subfamily.</text>
</comment>